<protein>
    <recommendedName>
        <fullName evidence="4">Uracil-DNA glycosylase-like domain-containing protein</fullName>
    </recommendedName>
</protein>
<evidence type="ECO:0000313" key="2">
    <source>
        <dbReference type="EMBL" id="CAA0108269.1"/>
    </source>
</evidence>
<gene>
    <name evidence="2" type="ORF">OPDIPICF_01322</name>
</gene>
<evidence type="ECO:0000256" key="1">
    <source>
        <dbReference type="SAM" id="MobiDB-lite"/>
    </source>
</evidence>
<dbReference type="AlphaFoldDB" id="A0A5S9PTQ7"/>
<dbReference type="EMBL" id="CACSIO010000012">
    <property type="protein sequence ID" value="CAA0108269.1"/>
    <property type="molecule type" value="Genomic_DNA"/>
</dbReference>
<reference evidence="2 3" key="1">
    <citation type="submission" date="2019-11" db="EMBL/GenBank/DDBJ databases">
        <authorList>
            <person name="Holert J."/>
        </authorList>
    </citation>
    <scope>NUCLEOTIDE SEQUENCE [LARGE SCALE GENOMIC DNA]</scope>
    <source>
        <strain evidence="2">SB11_3</strain>
    </source>
</reference>
<dbReference type="OrthoDB" id="7061897at2"/>
<keyword evidence="3" id="KW-1185">Reference proteome</keyword>
<name>A0A5S9PTQ7_9GAMM</name>
<organism evidence="2 3">
    <name type="scientific">BD1-7 clade bacterium</name>
    <dbReference type="NCBI Taxonomy" id="2029982"/>
    <lineage>
        <taxon>Bacteria</taxon>
        <taxon>Pseudomonadati</taxon>
        <taxon>Pseudomonadota</taxon>
        <taxon>Gammaproteobacteria</taxon>
        <taxon>Cellvibrionales</taxon>
        <taxon>Spongiibacteraceae</taxon>
        <taxon>BD1-7 clade</taxon>
    </lineage>
</organism>
<sequence length="296" mass="32302">MQEWQRAECLEAMGLRVFQPRFELLGAKPSAVLDADEFGATAVPETAPSRVESSISSAGQGSPKAASDILRDIAQDADAPKPDSTPKQNTSGIGQSVLADAGIVSAPVDGAGGQDASLSSIKRTLNQQPKQPQTSVLRYRLRIVAIGDLMMILEQPTLEWLDESTALSFFADLHFALLRRMPEREQIVQAQFNWPPSRHLGVLDSPDAAREMLGGFIAEHANQRQVSAFMLWGKPVSDYLFDSPMAIDQHATYLNTPVLQLASLQDYWADPLQKRQLWQAIKPLVTSSSSTSASSD</sequence>
<evidence type="ECO:0008006" key="4">
    <source>
        <dbReference type="Google" id="ProtNLM"/>
    </source>
</evidence>
<accession>A0A5S9PTQ7</accession>
<proteinExistence type="predicted"/>
<feature type="compositionally biased region" description="Polar residues" evidence="1">
    <location>
        <begin position="51"/>
        <end position="60"/>
    </location>
</feature>
<evidence type="ECO:0000313" key="3">
    <source>
        <dbReference type="Proteomes" id="UP000441399"/>
    </source>
</evidence>
<feature type="region of interest" description="Disordered" evidence="1">
    <location>
        <begin position="44"/>
        <end position="66"/>
    </location>
</feature>
<dbReference type="Proteomes" id="UP000441399">
    <property type="component" value="Unassembled WGS sequence"/>
</dbReference>